<organism evidence="1 2">
    <name type="scientific">Russula earlei</name>
    <dbReference type="NCBI Taxonomy" id="71964"/>
    <lineage>
        <taxon>Eukaryota</taxon>
        <taxon>Fungi</taxon>
        <taxon>Dikarya</taxon>
        <taxon>Basidiomycota</taxon>
        <taxon>Agaricomycotina</taxon>
        <taxon>Agaricomycetes</taxon>
        <taxon>Russulales</taxon>
        <taxon>Russulaceae</taxon>
        <taxon>Russula</taxon>
    </lineage>
</organism>
<sequence length="80" mass="8813">GKLAMGQCDGWKNTAKRSVVASVVTVASQAYLLQMHNVSAEAKSREELLKLVLSDISYVETVLLIIIRWCTDDGSDARKM</sequence>
<protein>
    <submittedName>
        <fullName evidence="1">Uncharacterized protein</fullName>
    </submittedName>
</protein>
<evidence type="ECO:0000313" key="1">
    <source>
        <dbReference type="EMBL" id="KAI9507558.1"/>
    </source>
</evidence>
<name>A0ACC0U785_9AGAM</name>
<evidence type="ECO:0000313" key="2">
    <source>
        <dbReference type="Proteomes" id="UP001207468"/>
    </source>
</evidence>
<comment type="caution">
    <text evidence="1">The sequence shown here is derived from an EMBL/GenBank/DDBJ whole genome shotgun (WGS) entry which is preliminary data.</text>
</comment>
<gene>
    <name evidence="1" type="ORF">F5148DRAFT_964986</name>
</gene>
<dbReference type="EMBL" id="JAGFNK010000120">
    <property type="protein sequence ID" value="KAI9507558.1"/>
    <property type="molecule type" value="Genomic_DNA"/>
</dbReference>
<proteinExistence type="predicted"/>
<reference evidence="1" key="1">
    <citation type="submission" date="2021-03" db="EMBL/GenBank/DDBJ databases">
        <title>Evolutionary priming and transition to the ectomycorrhizal habit in an iconic lineage of mushroom-forming fungi: is preadaptation a requirement?</title>
        <authorList>
            <consortium name="DOE Joint Genome Institute"/>
            <person name="Looney B.P."/>
            <person name="Miyauchi S."/>
            <person name="Morin E."/>
            <person name="Drula E."/>
            <person name="Courty P.E."/>
            <person name="Chicoki N."/>
            <person name="Fauchery L."/>
            <person name="Kohler A."/>
            <person name="Kuo A."/>
            <person name="LaButti K."/>
            <person name="Pangilinan J."/>
            <person name="Lipzen A."/>
            <person name="Riley R."/>
            <person name="Andreopoulos W."/>
            <person name="He G."/>
            <person name="Johnson J."/>
            <person name="Barry K.W."/>
            <person name="Grigoriev I.V."/>
            <person name="Nagy L."/>
            <person name="Hibbett D."/>
            <person name="Henrissat B."/>
            <person name="Matheny P.B."/>
            <person name="Labbe J."/>
            <person name="Martin A.F."/>
        </authorList>
    </citation>
    <scope>NUCLEOTIDE SEQUENCE</scope>
    <source>
        <strain evidence="1">BPL698</strain>
    </source>
</reference>
<feature type="non-terminal residue" evidence="1">
    <location>
        <position position="1"/>
    </location>
</feature>
<keyword evidence="2" id="KW-1185">Reference proteome</keyword>
<accession>A0ACC0U785</accession>
<dbReference type="Proteomes" id="UP001207468">
    <property type="component" value="Unassembled WGS sequence"/>
</dbReference>
<feature type="non-terminal residue" evidence="1">
    <location>
        <position position="80"/>
    </location>
</feature>